<gene>
    <name evidence="14" type="ORF">CKF48_14870</name>
</gene>
<keyword evidence="4 11" id="KW-0560">Oxidoreductase</keyword>
<dbReference type="InterPro" id="IPR001100">
    <property type="entry name" value="Pyr_nuc-diS_OxRdtase"/>
</dbReference>
<evidence type="ECO:0000256" key="8">
    <source>
        <dbReference type="PIRSR" id="PIRSR000350-2"/>
    </source>
</evidence>
<organism evidence="14 15">
    <name type="scientific">Cytobacillus kochii</name>
    <dbReference type="NCBI Taxonomy" id="859143"/>
    <lineage>
        <taxon>Bacteria</taxon>
        <taxon>Bacillati</taxon>
        <taxon>Bacillota</taxon>
        <taxon>Bacilli</taxon>
        <taxon>Bacillales</taxon>
        <taxon>Bacillaceae</taxon>
        <taxon>Cytobacillus</taxon>
    </lineage>
</organism>
<keyword evidence="7 11" id="KW-0676">Redox-active center</keyword>
<proteinExistence type="inferred from homology"/>
<keyword evidence="15" id="KW-1185">Reference proteome</keyword>
<dbReference type="InterPro" id="IPR050151">
    <property type="entry name" value="Class-I_Pyr_Nuc-Dis_Oxidored"/>
</dbReference>
<feature type="active site" description="Proton acceptor" evidence="8">
    <location>
        <position position="443"/>
    </location>
</feature>
<dbReference type="Gene3D" id="3.50.50.60">
    <property type="entry name" value="FAD/NAD(P)-binding domain"/>
    <property type="match status" value="2"/>
</dbReference>
<feature type="binding site" evidence="9">
    <location>
        <begin position="182"/>
        <end position="189"/>
    </location>
    <ligand>
        <name>NAD(+)</name>
        <dbReference type="ChEBI" id="CHEBI:57540"/>
    </ligand>
</feature>
<dbReference type="InterPro" id="IPR016156">
    <property type="entry name" value="FAD/NAD-linked_Rdtase_dimer_sf"/>
</dbReference>
<dbReference type="SUPFAM" id="SSF51905">
    <property type="entry name" value="FAD/NAD(P)-binding domain"/>
    <property type="match status" value="1"/>
</dbReference>
<keyword evidence="2 11" id="KW-0285">Flavoprotein</keyword>
<protein>
    <recommendedName>
        <fullName evidence="16">Dihydrolipoyl dehydrogenase</fullName>
    </recommendedName>
</protein>
<evidence type="ECO:0000256" key="3">
    <source>
        <dbReference type="ARBA" id="ARBA00022827"/>
    </source>
</evidence>
<evidence type="ECO:0000256" key="6">
    <source>
        <dbReference type="ARBA" id="ARBA00023157"/>
    </source>
</evidence>
<evidence type="ECO:0000313" key="14">
    <source>
        <dbReference type="EMBL" id="ASV68473.1"/>
    </source>
</evidence>
<dbReference type="GO" id="GO:0006103">
    <property type="term" value="P:2-oxoglutarate metabolic process"/>
    <property type="evidence" value="ECO:0007669"/>
    <property type="project" value="TreeGrafter"/>
</dbReference>
<dbReference type="PRINTS" id="PR00411">
    <property type="entry name" value="PNDRDTASEI"/>
</dbReference>
<dbReference type="InterPro" id="IPR023753">
    <property type="entry name" value="FAD/NAD-binding_dom"/>
</dbReference>
<dbReference type="InterPro" id="IPR004099">
    <property type="entry name" value="Pyr_nucl-diS_OxRdtase_dimer"/>
</dbReference>
<dbReference type="PRINTS" id="PR00368">
    <property type="entry name" value="FADPNR"/>
</dbReference>
<dbReference type="Gene3D" id="3.30.390.30">
    <property type="match status" value="1"/>
</dbReference>
<evidence type="ECO:0000313" key="15">
    <source>
        <dbReference type="Proteomes" id="UP000215137"/>
    </source>
</evidence>
<dbReference type="OrthoDB" id="9800167at2"/>
<dbReference type="KEGG" id="bko:CKF48_14870"/>
<evidence type="ECO:0000256" key="4">
    <source>
        <dbReference type="ARBA" id="ARBA00023002"/>
    </source>
</evidence>
<dbReference type="SUPFAM" id="SSF55424">
    <property type="entry name" value="FAD/NAD-linked reductases, dimerisation (C-terminal) domain"/>
    <property type="match status" value="1"/>
</dbReference>
<keyword evidence="5 9" id="KW-0520">NAD</keyword>
<dbReference type="PANTHER" id="PTHR22912:SF151">
    <property type="entry name" value="DIHYDROLIPOYL DEHYDROGENASE, MITOCHONDRIAL"/>
    <property type="match status" value="1"/>
</dbReference>
<dbReference type="AlphaFoldDB" id="A0A248TJT5"/>
<name>A0A248TJT5_9BACI</name>
<sequence length="474" mass="52253">MVVGEFAEKRDLIIIGGGPGGYNAAIRAAQLGLKVTLVEQNELGGVCLNSGCIPSKVYAQAAKKLEALGHYASFGIAIDEPTFAIESLNDYKNMTIERLRKGVEELCKANQIELIRGKAQFINQKRLGIEMSHHFDLYDFEKVIIATGSTAEIPTEYRSAKILTEAELYRLTEIPPHLIIYGHSYIALEAAFTYRQLGADVTLILNKENFSFDESINRELQRLLKKQKIKVYRDYQLIDIKESHTLLQLKLSKSDQEITCEGSHVFMEGTHHGNIKTLDLQRIGVECTTDGFIKVNQQLQTNIPKIYAIGDVTGGGQSAVKSIKEGKVVAERIAGLNSEVDLSLMPSVAHTIPPLATVGMTEQEAKEKGLNIAVSQFNYSGNGYAMVTSEKSGIMKIIKDADNDVLLGFHAIGSSAIELISTAVTAMELVGRDEDLNFPLYPHPSFNETILEAIEGLNNRAIHMKPNEKKSVKV</sequence>
<evidence type="ECO:0000256" key="7">
    <source>
        <dbReference type="ARBA" id="ARBA00023284"/>
    </source>
</evidence>
<dbReference type="PANTHER" id="PTHR22912">
    <property type="entry name" value="DISULFIDE OXIDOREDUCTASE"/>
    <property type="match status" value="1"/>
</dbReference>
<dbReference type="GO" id="GO:0050660">
    <property type="term" value="F:flavin adenine dinucleotide binding"/>
    <property type="evidence" value="ECO:0007669"/>
    <property type="project" value="TreeGrafter"/>
</dbReference>
<dbReference type="RefSeq" id="WP_095372043.1">
    <property type="nucleotide sequence ID" value="NZ_CP022983.1"/>
</dbReference>
<keyword evidence="6" id="KW-1015">Disulfide bond</keyword>
<dbReference type="FunFam" id="3.30.390.30:FF:000001">
    <property type="entry name" value="Dihydrolipoyl dehydrogenase"/>
    <property type="match status" value="1"/>
</dbReference>
<evidence type="ECO:0000259" key="13">
    <source>
        <dbReference type="Pfam" id="PF07992"/>
    </source>
</evidence>
<evidence type="ECO:0000256" key="9">
    <source>
        <dbReference type="PIRSR" id="PIRSR000350-3"/>
    </source>
</evidence>
<feature type="binding site" evidence="9">
    <location>
        <begin position="147"/>
        <end position="149"/>
    </location>
    <ligand>
        <name>FAD</name>
        <dbReference type="ChEBI" id="CHEBI:57692"/>
    </ligand>
</feature>
<evidence type="ECO:0000259" key="12">
    <source>
        <dbReference type="Pfam" id="PF02852"/>
    </source>
</evidence>
<evidence type="ECO:0000256" key="5">
    <source>
        <dbReference type="ARBA" id="ARBA00023027"/>
    </source>
</evidence>
<evidence type="ECO:0008006" key="16">
    <source>
        <dbReference type="Google" id="ProtNLM"/>
    </source>
</evidence>
<comment type="similarity">
    <text evidence="1 11">Belongs to the class-I pyridine nucleotide-disulfide oxidoreductase family.</text>
</comment>
<evidence type="ECO:0000256" key="10">
    <source>
        <dbReference type="PIRSR" id="PIRSR000350-4"/>
    </source>
</evidence>
<dbReference type="InterPro" id="IPR012999">
    <property type="entry name" value="Pyr_OxRdtase_I_AS"/>
</dbReference>
<dbReference type="EMBL" id="CP022983">
    <property type="protein sequence ID" value="ASV68473.1"/>
    <property type="molecule type" value="Genomic_DNA"/>
</dbReference>
<dbReference type="InterPro" id="IPR036188">
    <property type="entry name" value="FAD/NAD-bd_sf"/>
</dbReference>
<keyword evidence="9" id="KW-0547">Nucleotide-binding</keyword>
<feature type="disulfide bond" description="Redox-active" evidence="10">
    <location>
        <begin position="47"/>
        <end position="52"/>
    </location>
</feature>
<feature type="domain" description="Pyridine nucleotide-disulphide oxidoreductase dimerisation" evidence="12">
    <location>
        <begin position="345"/>
        <end position="453"/>
    </location>
</feature>
<feature type="domain" description="FAD/NAD(P)-binding" evidence="13">
    <location>
        <begin position="11"/>
        <end position="326"/>
    </location>
</feature>
<evidence type="ECO:0000256" key="2">
    <source>
        <dbReference type="ARBA" id="ARBA00022630"/>
    </source>
</evidence>
<comment type="cofactor">
    <cofactor evidence="9">
        <name>FAD</name>
        <dbReference type="ChEBI" id="CHEBI:57692"/>
    </cofactor>
    <text evidence="9">Binds 1 FAD per subunit.</text>
</comment>
<feature type="binding site" evidence="9">
    <location>
        <position position="311"/>
    </location>
    <ligand>
        <name>FAD</name>
        <dbReference type="ChEBI" id="CHEBI:57692"/>
    </ligand>
</feature>
<reference evidence="14 15" key="1">
    <citation type="submission" date="2017-08" db="EMBL/GenBank/DDBJ databases">
        <title>Complete Genome Sequence of Bacillus kochii Oregon-R-modENCODE STRAIN BDGP4, isolated from Drosophila melanogaster gut.</title>
        <authorList>
            <person name="Wan K.H."/>
            <person name="Yu C."/>
            <person name="Park S."/>
            <person name="Hammonds A.S."/>
            <person name="Booth B.W."/>
            <person name="Celniker S.E."/>
        </authorList>
    </citation>
    <scope>NUCLEOTIDE SEQUENCE [LARGE SCALE GENOMIC DNA]</scope>
    <source>
        <strain evidence="14 15">BDGP4</strain>
    </source>
</reference>
<dbReference type="Proteomes" id="UP000215137">
    <property type="component" value="Chromosome"/>
</dbReference>
<dbReference type="PROSITE" id="PS00076">
    <property type="entry name" value="PYRIDINE_REDOX_1"/>
    <property type="match status" value="1"/>
</dbReference>
<dbReference type="GO" id="GO:0004148">
    <property type="term" value="F:dihydrolipoyl dehydrogenase (NADH) activity"/>
    <property type="evidence" value="ECO:0007669"/>
    <property type="project" value="TreeGrafter"/>
</dbReference>
<evidence type="ECO:0000256" key="11">
    <source>
        <dbReference type="RuleBase" id="RU003691"/>
    </source>
</evidence>
<dbReference type="Pfam" id="PF07992">
    <property type="entry name" value="Pyr_redox_2"/>
    <property type="match status" value="1"/>
</dbReference>
<keyword evidence="3 9" id="KW-0274">FAD</keyword>
<accession>A0A248TJT5</accession>
<evidence type="ECO:0000256" key="1">
    <source>
        <dbReference type="ARBA" id="ARBA00007532"/>
    </source>
</evidence>
<feature type="binding site" evidence="9">
    <location>
        <position position="56"/>
    </location>
    <ligand>
        <name>FAD</name>
        <dbReference type="ChEBI" id="CHEBI:57692"/>
    </ligand>
</feature>
<dbReference type="Pfam" id="PF02852">
    <property type="entry name" value="Pyr_redox_dim"/>
    <property type="match status" value="1"/>
</dbReference>
<dbReference type="PIRSF" id="PIRSF000350">
    <property type="entry name" value="Mercury_reductase_MerA"/>
    <property type="match status" value="1"/>
</dbReference>